<evidence type="ECO:0000256" key="1">
    <source>
        <dbReference type="SAM" id="MobiDB-lite"/>
    </source>
</evidence>
<comment type="caution">
    <text evidence="2">The sequence shown here is derived from an EMBL/GenBank/DDBJ whole genome shotgun (WGS) entry which is preliminary data.</text>
</comment>
<feature type="compositionally biased region" description="Basic and acidic residues" evidence="1">
    <location>
        <begin position="37"/>
        <end position="53"/>
    </location>
</feature>
<evidence type="ECO:0000313" key="3">
    <source>
        <dbReference type="Proteomes" id="UP000703661"/>
    </source>
</evidence>
<protein>
    <submittedName>
        <fullName evidence="2">Uncharacterized protein</fullName>
    </submittedName>
</protein>
<organism evidence="2 3">
    <name type="scientific">Entomortierella chlamydospora</name>
    <dbReference type="NCBI Taxonomy" id="101097"/>
    <lineage>
        <taxon>Eukaryota</taxon>
        <taxon>Fungi</taxon>
        <taxon>Fungi incertae sedis</taxon>
        <taxon>Mucoromycota</taxon>
        <taxon>Mortierellomycotina</taxon>
        <taxon>Mortierellomycetes</taxon>
        <taxon>Mortierellales</taxon>
        <taxon>Mortierellaceae</taxon>
        <taxon>Entomortierella</taxon>
    </lineage>
</organism>
<dbReference type="Proteomes" id="UP000703661">
    <property type="component" value="Unassembled WGS sequence"/>
</dbReference>
<sequence>MSSTESSFENSSVIRRYWEASMAARAECNTPQPQTHVGHEEGSIFGDDSSRDSESRMADILSLRTSGSGSITETLGTMERYNNRRSTLGGASSFGNETSLTTTISSVPDSLLISEEEFLERLQMHQLEQEYYNRYYPNHHDQYPARSFISRSSSIPSLTSTNDPFKTFDSNEILLDVDPFSDSRAVSRASQRSDQSL</sequence>
<name>A0A9P6MEI5_9FUNG</name>
<proteinExistence type="predicted"/>
<gene>
    <name evidence="2" type="ORF">BGZ80_007676</name>
</gene>
<dbReference type="EMBL" id="JAAAID010003978">
    <property type="protein sequence ID" value="KAF9994838.1"/>
    <property type="molecule type" value="Genomic_DNA"/>
</dbReference>
<evidence type="ECO:0000313" key="2">
    <source>
        <dbReference type="EMBL" id="KAF9994838.1"/>
    </source>
</evidence>
<feature type="region of interest" description="Disordered" evidence="1">
    <location>
        <begin position="29"/>
        <end position="53"/>
    </location>
</feature>
<accession>A0A9P6MEI5</accession>
<keyword evidence="3" id="KW-1185">Reference proteome</keyword>
<dbReference type="AlphaFoldDB" id="A0A9P6MEI5"/>
<reference evidence="2" key="1">
    <citation type="journal article" date="2020" name="Fungal Divers.">
        <title>Resolving the Mortierellaceae phylogeny through synthesis of multi-gene phylogenetics and phylogenomics.</title>
        <authorList>
            <person name="Vandepol N."/>
            <person name="Liber J."/>
            <person name="Desiro A."/>
            <person name="Na H."/>
            <person name="Kennedy M."/>
            <person name="Barry K."/>
            <person name="Grigoriev I.V."/>
            <person name="Miller A.N."/>
            <person name="O'Donnell K."/>
            <person name="Stajich J.E."/>
            <person name="Bonito G."/>
        </authorList>
    </citation>
    <scope>NUCLEOTIDE SEQUENCE</scope>
    <source>
        <strain evidence="2">NRRL 2769</strain>
    </source>
</reference>